<feature type="compositionally biased region" description="Low complexity" evidence="16">
    <location>
        <begin position="104"/>
        <end position="142"/>
    </location>
</feature>
<dbReference type="PANTHER" id="PTHR37928:SF2">
    <property type="entry name" value="GPI ANCHORED CFEM DOMAIN PROTEIN (AFU_ORTHOLOGUE AFUA_6G10580)"/>
    <property type="match status" value="1"/>
</dbReference>
<keyword evidence="11" id="KW-0472">Membrane</keyword>
<evidence type="ECO:0000256" key="4">
    <source>
        <dbReference type="ARBA" id="ARBA00022475"/>
    </source>
</evidence>
<keyword evidence="9 17" id="KW-0732">Signal</keyword>
<dbReference type="RefSeq" id="XP_040724255.1">
    <property type="nucleotide sequence ID" value="XM_040870590.1"/>
</dbReference>
<proteinExistence type="inferred from homology"/>
<evidence type="ECO:0000256" key="15">
    <source>
        <dbReference type="PROSITE-ProRule" id="PRU01356"/>
    </source>
</evidence>
<feature type="chain" id="PRO_5013322405" description="CFEM domain-containing protein" evidence="17">
    <location>
        <begin position="18"/>
        <end position="164"/>
    </location>
</feature>
<evidence type="ECO:0000256" key="16">
    <source>
        <dbReference type="SAM" id="MobiDB-lite"/>
    </source>
</evidence>
<evidence type="ECO:0000256" key="1">
    <source>
        <dbReference type="ARBA" id="ARBA00004609"/>
    </source>
</evidence>
<evidence type="ECO:0000256" key="11">
    <source>
        <dbReference type="ARBA" id="ARBA00023136"/>
    </source>
</evidence>
<dbReference type="GO" id="GO:0098552">
    <property type="term" value="C:side of membrane"/>
    <property type="evidence" value="ECO:0007669"/>
    <property type="project" value="UniProtKB-KW"/>
</dbReference>
<feature type="disulfide bond" evidence="15">
    <location>
        <begin position="39"/>
        <end position="46"/>
    </location>
</feature>
<feature type="region of interest" description="Disordered" evidence="16">
    <location>
        <begin position="103"/>
        <end position="142"/>
    </location>
</feature>
<keyword evidence="13" id="KW-0325">Glycoprotein</keyword>
<dbReference type="EMBL" id="MCFI01000013">
    <property type="protein sequence ID" value="ORY80367.1"/>
    <property type="molecule type" value="Genomic_DNA"/>
</dbReference>
<keyword evidence="4" id="KW-1003">Cell membrane</keyword>
<dbReference type="GO" id="GO:0005886">
    <property type="term" value="C:plasma membrane"/>
    <property type="evidence" value="ECO:0007669"/>
    <property type="project" value="UniProtKB-SubCell"/>
</dbReference>
<evidence type="ECO:0000256" key="10">
    <source>
        <dbReference type="ARBA" id="ARBA00023004"/>
    </source>
</evidence>
<keyword evidence="10 15" id="KW-0408">Iron</keyword>
<keyword evidence="6 15" id="KW-0349">Heme</keyword>
<feature type="domain" description="CFEM" evidence="18">
    <location>
        <begin position="1"/>
        <end position="113"/>
    </location>
</feature>
<feature type="signal peptide" evidence="17">
    <location>
        <begin position="1"/>
        <end position="17"/>
    </location>
</feature>
<comment type="similarity">
    <text evidence="3">Belongs to the RBT5 family.</text>
</comment>
<feature type="disulfide bond" evidence="15">
    <location>
        <begin position="29"/>
        <end position="60"/>
    </location>
</feature>
<evidence type="ECO:0000313" key="20">
    <source>
        <dbReference type="Proteomes" id="UP000193685"/>
    </source>
</evidence>
<dbReference type="OMA" id="VINCLAT"/>
<keyword evidence="14" id="KW-0449">Lipoprotein</keyword>
<comment type="subcellular location">
    <subcellularLocation>
        <location evidence="1">Cell membrane</location>
        <topology evidence="1">Lipid-anchor</topology>
        <topology evidence="1">GPI-anchor</topology>
    </subcellularLocation>
    <subcellularLocation>
        <location evidence="2">Secreted</location>
    </subcellularLocation>
</comment>
<evidence type="ECO:0000256" key="14">
    <source>
        <dbReference type="ARBA" id="ARBA00023288"/>
    </source>
</evidence>
<dbReference type="AlphaFoldDB" id="A0A1Y2F9Q2"/>
<dbReference type="Pfam" id="PF05730">
    <property type="entry name" value="CFEM"/>
    <property type="match status" value="1"/>
</dbReference>
<feature type="binding site" description="axial binding residue" evidence="15">
    <location>
        <position position="43"/>
    </location>
    <ligand>
        <name>heme</name>
        <dbReference type="ChEBI" id="CHEBI:30413"/>
    </ligand>
    <ligandPart>
        <name>Fe</name>
        <dbReference type="ChEBI" id="CHEBI:18248"/>
    </ligandPart>
</feature>
<dbReference type="PANTHER" id="PTHR37928">
    <property type="entry name" value="CFEM DOMAIN PROTEIN (AFU_ORTHOLOGUE AFUA_6G14090)"/>
    <property type="match status" value="1"/>
</dbReference>
<evidence type="ECO:0000256" key="8">
    <source>
        <dbReference type="ARBA" id="ARBA00022723"/>
    </source>
</evidence>
<organism evidence="19 20">
    <name type="scientific">Protomyces lactucae-debilis</name>
    <dbReference type="NCBI Taxonomy" id="2754530"/>
    <lineage>
        <taxon>Eukaryota</taxon>
        <taxon>Fungi</taxon>
        <taxon>Dikarya</taxon>
        <taxon>Ascomycota</taxon>
        <taxon>Taphrinomycotina</taxon>
        <taxon>Taphrinomycetes</taxon>
        <taxon>Taphrinales</taxon>
        <taxon>Protomycetaceae</taxon>
        <taxon>Protomyces</taxon>
    </lineage>
</organism>
<dbReference type="GO" id="GO:0005576">
    <property type="term" value="C:extracellular region"/>
    <property type="evidence" value="ECO:0007669"/>
    <property type="project" value="UniProtKB-SubCell"/>
</dbReference>
<evidence type="ECO:0000256" key="3">
    <source>
        <dbReference type="ARBA" id="ARBA00010031"/>
    </source>
</evidence>
<name>A0A1Y2F9Q2_PROLT</name>
<dbReference type="SMART" id="SM00747">
    <property type="entry name" value="CFEM"/>
    <property type="match status" value="1"/>
</dbReference>
<keyword evidence="12 15" id="KW-1015">Disulfide bond</keyword>
<protein>
    <recommendedName>
        <fullName evidence="18">CFEM domain-containing protein</fullName>
    </recommendedName>
</protein>
<sequence>MQAMVVLITFVVAVVSAQLDSLPACAKNCLNGALSTSHCAMTDAPCFCQNSALISNFTSCVQVNNGCKPDDLRTTVQFATTFCLSAGVKITVPKDVQAIVEGDSTSSSSASGTPSSTATGLSSSASGSAPKPTSKPGSSSATTNAVPYGIALLAGSLGLAAMIL</sequence>
<dbReference type="GeneID" id="63787189"/>
<evidence type="ECO:0000256" key="13">
    <source>
        <dbReference type="ARBA" id="ARBA00023180"/>
    </source>
</evidence>
<dbReference type="OrthoDB" id="3065412at2759"/>
<dbReference type="PROSITE" id="PS52012">
    <property type="entry name" value="CFEM"/>
    <property type="match status" value="1"/>
</dbReference>
<dbReference type="InterPro" id="IPR008427">
    <property type="entry name" value="Extracellular_membr_CFEM_dom"/>
</dbReference>
<evidence type="ECO:0000256" key="12">
    <source>
        <dbReference type="ARBA" id="ARBA00023157"/>
    </source>
</evidence>
<gene>
    <name evidence="19" type="ORF">BCR37DRAFT_388103</name>
</gene>
<evidence type="ECO:0000256" key="17">
    <source>
        <dbReference type="SAM" id="SignalP"/>
    </source>
</evidence>
<dbReference type="GO" id="GO:0046872">
    <property type="term" value="F:metal ion binding"/>
    <property type="evidence" value="ECO:0007669"/>
    <property type="project" value="UniProtKB-UniRule"/>
</dbReference>
<dbReference type="InterPro" id="IPR051735">
    <property type="entry name" value="CFEM_domain"/>
</dbReference>
<keyword evidence="20" id="KW-1185">Reference proteome</keyword>
<evidence type="ECO:0000256" key="6">
    <source>
        <dbReference type="ARBA" id="ARBA00022617"/>
    </source>
</evidence>
<dbReference type="STRING" id="56484.A0A1Y2F9Q2"/>
<comment type="caution">
    <text evidence="19">The sequence shown here is derived from an EMBL/GenBank/DDBJ whole genome shotgun (WGS) entry which is preliminary data.</text>
</comment>
<keyword evidence="8 15" id="KW-0479">Metal-binding</keyword>
<reference evidence="19 20" key="1">
    <citation type="submission" date="2016-07" db="EMBL/GenBank/DDBJ databases">
        <title>Pervasive Adenine N6-methylation of Active Genes in Fungi.</title>
        <authorList>
            <consortium name="DOE Joint Genome Institute"/>
            <person name="Mondo S.J."/>
            <person name="Dannebaum R.O."/>
            <person name="Kuo R.C."/>
            <person name="Labutti K."/>
            <person name="Haridas S."/>
            <person name="Kuo A."/>
            <person name="Salamov A."/>
            <person name="Ahrendt S.R."/>
            <person name="Lipzen A."/>
            <person name="Sullivan W."/>
            <person name="Andreopoulos W.B."/>
            <person name="Clum A."/>
            <person name="Lindquist E."/>
            <person name="Daum C."/>
            <person name="Ramamoorthy G.K."/>
            <person name="Gryganskyi A."/>
            <person name="Culley D."/>
            <person name="Magnuson J.K."/>
            <person name="James T.Y."/>
            <person name="O'Malley M.A."/>
            <person name="Stajich J.E."/>
            <person name="Spatafora J.W."/>
            <person name="Visel A."/>
            <person name="Grigoriev I.V."/>
        </authorList>
    </citation>
    <scope>NUCLEOTIDE SEQUENCE [LARGE SCALE GENOMIC DNA]</scope>
    <source>
        <strain evidence="19 20">12-1054</strain>
    </source>
</reference>
<keyword evidence="7" id="KW-0336">GPI-anchor</keyword>
<dbReference type="Proteomes" id="UP000193685">
    <property type="component" value="Unassembled WGS sequence"/>
</dbReference>
<evidence type="ECO:0000256" key="2">
    <source>
        <dbReference type="ARBA" id="ARBA00004613"/>
    </source>
</evidence>
<keyword evidence="5" id="KW-0964">Secreted</keyword>
<evidence type="ECO:0000259" key="18">
    <source>
        <dbReference type="PROSITE" id="PS52012"/>
    </source>
</evidence>
<evidence type="ECO:0000313" key="19">
    <source>
        <dbReference type="EMBL" id="ORY80367.1"/>
    </source>
</evidence>
<evidence type="ECO:0000256" key="9">
    <source>
        <dbReference type="ARBA" id="ARBA00022729"/>
    </source>
</evidence>
<evidence type="ECO:0000256" key="5">
    <source>
        <dbReference type="ARBA" id="ARBA00022525"/>
    </source>
</evidence>
<comment type="caution">
    <text evidence="15">Lacks conserved residue(s) required for the propagation of feature annotation.</text>
</comment>
<accession>A0A1Y2F9Q2</accession>
<evidence type="ECO:0000256" key="7">
    <source>
        <dbReference type="ARBA" id="ARBA00022622"/>
    </source>
</evidence>